<feature type="compositionally biased region" description="Polar residues" evidence="6">
    <location>
        <begin position="561"/>
        <end position="585"/>
    </location>
</feature>
<name>A0AAN7SD14_9COLE</name>
<reference evidence="10" key="1">
    <citation type="submission" date="2023-01" db="EMBL/GenBank/DDBJ databases">
        <title>Key to firefly adult light organ development and bioluminescence: homeobox transcription factors regulate luciferase expression and transportation to peroxisome.</title>
        <authorList>
            <person name="Fu X."/>
        </authorList>
    </citation>
    <scope>NUCLEOTIDE SEQUENCE [LARGE SCALE GENOMIC DNA]</scope>
</reference>
<dbReference type="GO" id="GO:1990837">
    <property type="term" value="F:sequence-specific double-stranded DNA binding"/>
    <property type="evidence" value="ECO:0007669"/>
    <property type="project" value="UniProtKB-ARBA"/>
</dbReference>
<gene>
    <name evidence="9" type="ORF">RN001_011854</name>
</gene>
<feature type="region of interest" description="Disordered" evidence="6">
    <location>
        <begin position="347"/>
        <end position="434"/>
    </location>
</feature>
<dbReference type="PANTHER" id="PTHR10985">
    <property type="entry name" value="BASIC HELIX-LOOP-HELIX TRANSCRIPTION FACTOR, HES-RELATED"/>
    <property type="match status" value="1"/>
</dbReference>
<keyword evidence="3" id="KW-0238">DNA-binding</keyword>
<feature type="compositionally biased region" description="Basic and acidic residues" evidence="6">
    <location>
        <begin position="549"/>
        <end position="559"/>
    </location>
</feature>
<comment type="subcellular location">
    <subcellularLocation>
        <location evidence="1">Nucleus</location>
    </subcellularLocation>
</comment>
<dbReference type="GO" id="GO:0005634">
    <property type="term" value="C:nucleus"/>
    <property type="evidence" value="ECO:0007669"/>
    <property type="project" value="UniProtKB-SubCell"/>
</dbReference>
<dbReference type="SMART" id="SM00511">
    <property type="entry name" value="ORANGE"/>
    <property type="match status" value="1"/>
</dbReference>
<evidence type="ECO:0000313" key="9">
    <source>
        <dbReference type="EMBL" id="KAK4875432.1"/>
    </source>
</evidence>
<dbReference type="SMART" id="SM00353">
    <property type="entry name" value="HLH"/>
    <property type="match status" value="1"/>
</dbReference>
<dbReference type="GO" id="GO:0006355">
    <property type="term" value="P:regulation of DNA-templated transcription"/>
    <property type="evidence" value="ECO:0007669"/>
    <property type="project" value="InterPro"/>
</dbReference>
<keyword evidence="10" id="KW-1185">Reference proteome</keyword>
<dbReference type="SUPFAM" id="SSF158457">
    <property type="entry name" value="Orange domain-like"/>
    <property type="match status" value="1"/>
</dbReference>
<evidence type="ECO:0000256" key="3">
    <source>
        <dbReference type="ARBA" id="ARBA00023125"/>
    </source>
</evidence>
<comment type="caution">
    <text evidence="9">The sequence shown here is derived from an EMBL/GenBank/DDBJ whole genome shotgun (WGS) entry which is preliminary data.</text>
</comment>
<dbReference type="Gene3D" id="6.10.250.980">
    <property type="match status" value="1"/>
</dbReference>
<feature type="region of interest" description="Disordered" evidence="6">
    <location>
        <begin position="308"/>
        <end position="333"/>
    </location>
</feature>
<evidence type="ECO:0000259" key="7">
    <source>
        <dbReference type="PROSITE" id="PS50888"/>
    </source>
</evidence>
<dbReference type="PROSITE" id="PS50888">
    <property type="entry name" value="BHLH"/>
    <property type="match status" value="1"/>
</dbReference>
<dbReference type="Pfam" id="PF07527">
    <property type="entry name" value="Hairy_orange"/>
    <property type="match status" value="1"/>
</dbReference>
<feature type="domain" description="BHLH" evidence="7">
    <location>
        <begin position="116"/>
        <end position="173"/>
    </location>
</feature>
<dbReference type="InterPro" id="IPR050370">
    <property type="entry name" value="HES_HEY"/>
</dbReference>
<organism evidence="9 10">
    <name type="scientific">Aquatica leii</name>
    <dbReference type="NCBI Taxonomy" id="1421715"/>
    <lineage>
        <taxon>Eukaryota</taxon>
        <taxon>Metazoa</taxon>
        <taxon>Ecdysozoa</taxon>
        <taxon>Arthropoda</taxon>
        <taxon>Hexapoda</taxon>
        <taxon>Insecta</taxon>
        <taxon>Pterygota</taxon>
        <taxon>Neoptera</taxon>
        <taxon>Endopterygota</taxon>
        <taxon>Coleoptera</taxon>
        <taxon>Polyphaga</taxon>
        <taxon>Elateriformia</taxon>
        <taxon>Elateroidea</taxon>
        <taxon>Lampyridae</taxon>
        <taxon>Luciolinae</taxon>
        <taxon>Aquatica</taxon>
    </lineage>
</organism>
<dbReference type="EMBL" id="JARPUR010000005">
    <property type="protein sequence ID" value="KAK4875432.1"/>
    <property type="molecule type" value="Genomic_DNA"/>
</dbReference>
<dbReference type="Gene3D" id="4.10.280.10">
    <property type="entry name" value="Helix-loop-helix DNA-binding domain"/>
    <property type="match status" value="1"/>
</dbReference>
<dbReference type="InterPro" id="IPR011598">
    <property type="entry name" value="bHLH_dom"/>
</dbReference>
<evidence type="ECO:0000256" key="5">
    <source>
        <dbReference type="ARBA" id="ARBA00023242"/>
    </source>
</evidence>
<dbReference type="Proteomes" id="UP001353858">
    <property type="component" value="Unassembled WGS sequence"/>
</dbReference>
<evidence type="ECO:0000256" key="1">
    <source>
        <dbReference type="ARBA" id="ARBA00004123"/>
    </source>
</evidence>
<dbReference type="SUPFAM" id="SSF47459">
    <property type="entry name" value="HLH, helix-loop-helix DNA-binding domain"/>
    <property type="match status" value="1"/>
</dbReference>
<feature type="compositionally biased region" description="Polar residues" evidence="6">
    <location>
        <begin position="400"/>
        <end position="414"/>
    </location>
</feature>
<feature type="region of interest" description="Disordered" evidence="6">
    <location>
        <begin position="260"/>
        <end position="279"/>
    </location>
</feature>
<keyword evidence="4" id="KW-0804">Transcription</keyword>
<dbReference type="Pfam" id="PF00010">
    <property type="entry name" value="HLH"/>
    <property type="match status" value="1"/>
</dbReference>
<dbReference type="FunFam" id="4.10.280.10:FF:000009">
    <property type="entry name" value="Transcription factor HES-1"/>
    <property type="match status" value="1"/>
</dbReference>
<keyword evidence="2" id="KW-0805">Transcription regulation</keyword>
<evidence type="ECO:0000256" key="4">
    <source>
        <dbReference type="ARBA" id="ARBA00023163"/>
    </source>
</evidence>
<evidence type="ECO:0008006" key="11">
    <source>
        <dbReference type="Google" id="ProtNLM"/>
    </source>
</evidence>
<dbReference type="CDD" id="cd18913">
    <property type="entry name" value="bHLH-O_hairy_like"/>
    <property type="match status" value="1"/>
</dbReference>
<feature type="compositionally biased region" description="Low complexity" evidence="6">
    <location>
        <begin position="349"/>
        <end position="371"/>
    </location>
</feature>
<feature type="compositionally biased region" description="Low complexity" evidence="6">
    <location>
        <begin position="314"/>
        <end position="325"/>
    </location>
</feature>
<dbReference type="PROSITE" id="PS51054">
    <property type="entry name" value="ORANGE"/>
    <property type="match status" value="1"/>
</dbReference>
<dbReference type="AlphaFoldDB" id="A0AAN7SD14"/>
<dbReference type="GO" id="GO:0046983">
    <property type="term" value="F:protein dimerization activity"/>
    <property type="evidence" value="ECO:0007669"/>
    <property type="project" value="InterPro"/>
</dbReference>
<proteinExistence type="predicted"/>
<evidence type="ECO:0000256" key="6">
    <source>
        <dbReference type="SAM" id="MobiDB-lite"/>
    </source>
</evidence>
<evidence type="ECO:0000256" key="2">
    <source>
        <dbReference type="ARBA" id="ARBA00023015"/>
    </source>
</evidence>
<dbReference type="InterPro" id="IPR036638">
    <property type="entry name" value="HLH_DNA-bd_sf"/>
</dbReference>
<evidence type="ECO:0000259" key="8">
    <source>
        <dbReference type="PROSITE" id="PS51054"/>
    </source>
</evidence>
<sequence>MSRRALSHAELLKELKDLPQYESDCELPSNNNNTDEDSDLVIDVPESQKPSSDLDKTTSRLSTLTRRNSITDIATTIFGFFKTILTSLTFPMPISEDEYDSRPSFESSSTMSKAELRKTHKPIMEKRRRARINHCLNEIKTLILDAMKKDPARHSKLEKADILEMAVKHLQNVQRQQLALAMASDPSVLRKFKAGFNECAEEVNRYISNLEGLDANIQQRISSHLSKCISGIEQIVHLNFPGFGGVPFLANTNSFFPTSSTTDNVAEAPGDQNNNPSIQIPQSLQVIPSRLPTGEFALLLPNSNNLPYFPTAGSPSQQSQSSSTQEHVKSTRPSAFVTVIPSAFNMQIPKTTPTKPPLKLLSPPQSPSSSSGNLPQDEDTTYTNKDASSPRGFRPVHPSQRLQFNPLPQRSADVQTFPTSTSSSEASVSSTHQTEVKTIRFPIQKFASPQKLAEPLSIITNQSERYKQAQMLNDTSHYEENLQRGLKRKSEYSHSGLLTVALPSSKIMKTYHDSNVGDVRVSSRIETTKTQLEFYKFHDCEDGVNLLEPDSKRENKFEHSQMPSTSQSSDRNTEAQSNSDMWRPW</sequence>
<evidence type="ECO:0000313" key="10">
    <source>
        <dbReference type="Proteomes" id="UP001353858"/>
    </source>
</evidence>
<dbReference type="InterPro" id="IPR003650">
    <property type="entry name" value="Orange_dom"/>
</dbReference>
<protein>
    <recommendedName>
        <fullName evidence="11">Protein deadpan</fullName>
    </recommendedName>
</protein>
<feature type="domain" description="Orange" evidence="8">
    <location>
        <begin position="192"/>
        <end position="225"/>
    </location>
</feature>
<keyword evidence="5" id="KW-0539">Nucleus</keyword>
<feature type="compositionally biased region" description="Low complexity" evidence="6">
    <location>
        <begin position="416"/>
        <end position="433"/>
    </location>
</feature>
<accession>A0AAN7SD14</accession>
<feature type="region of interest" description="Disordered" evidence="6">
    <location>
        <begin position="546"/>
        <end position="585"/>
    </location>
</feature>